<dbReference type="Pfam" id="PF00550">
    <property type="entry name" value="PP-binding"/>
    <property type="match status" value="1"/>
</dbReference>
<gene>
    <name evidence="4" type="ORF">GQ466_03120</name>
</gene>
<dbReference type="SUPFAM" id="SSF47336">
    <property type="entry name" value="ACP-like"/>
    <property type="match status" value="1"/>
</dbReference>
<evidence type="ECO:0000256" key="1">
    <source>
        <dbReference type="ARBA" id="ARBA00022450"/>
    </source>
</evidence>
<dbReference type="PROSITE" id="PS50075">
    <property type="entry name" value="CARRIER"/>
    <property type="match status" value="1"/>
</dbReference>
<evidence type="ECO:0000313" key="5">
    <source>
        <dbReference type="Proteomes" id="UP000431901"/>
    </source>
</evidence>
<reference evidence="4 5" key="1">
    <citation type="submission" date="2019-12" db="EMBL/GenBank/DDBJ databases">
        <title>Nocardia macrotermitis sp. nov. and Nocardia aurantia sp. nov., isolated from the gut of the fungus growing-termite Macrotermes natalensis.</title>
        <authorList>
            <person name="Christine B."/>
            <person name="Rene B."/>
        </authorList>
    </citation>
    <scope>NUCLEOTIDE SEQUENCE [LARGE SCALE GENOMIC DNA]</scope>
    <source>
        <strain evidence="4 5">DSM 102126</strain>
    </source>
</reference>
<evidence type="ECO:0000259" key="3">
    <source>
        <dbReference type="PROSITE" id="PS50075"/>
    </source>
</evidence>
<comment type="caution">
    <text evidence="4">The sequence shown here is derived from an EMBL/GenBank/DDBJ whole genome shotgun (WGS) entry which is preliminary data.</text>
</comment>
<protein>
    <submittedName>
        <fullName evidence="4">Acyl carrier protein</fullName>
    </submittedName>
</protein>
<evidence type="ECO:0000256" key="2">
    <source>
        <dbReference type="ARBA" id="ARBA00022553"/>
    </source>
</evidence>
<accession>A0A6I4W2S9</accession>
<dbReference type="PROSITE" id="PS00012">
    <property type="entry name" value="PHOSPHOPANTETHEINE"/>
    <property type="match status" value="1"/>
</dbReference>
<keyword evidence="1" id="KW-0596">Phosphopantetheine</keyword>
<dbReference type="InterPro" id="IPR020806">
    <property type="entry name" value="PKS_PP-bd"/>
</dbReference>
<feature type="domain" description="Carrier" evidence="3">
    <location>
        <begin position="2"/>
        <end position="83"/>
    </location>
</feature>
<proteinExistence type="predicted"/>
<dbReference type="AlphaFoldDB" id="A0A6I4W2S9"/>
<dbReference type="InterPro" id="IPR009081">
    <property type="entry name" value="PP-bd_ACP"/>
</dbReference>
<dbReference type="InterPro" id="IPR006162">
    <property type="entry name" value="Ppantetheine_attach_site"/>
</dbReference>
<dbReference type="GO" id="GO:0031177">
    <property type="term" value="F:phosphopantetheine binding"/>
    <property type="evidence" value="ECO:0007669"/>
    <property type="project" value="InterPro"/>
</dbReference>
<dbReference type="RefSeq" id="WP_161101232.1">
    <property type="nucleotide sequence ID" value="NZ_JBHLYI010000002.1"/>
</dbReference>
<dbReference type="OrthoDB" id="3537906at2"/>
<dbReference type="Proteomes" id="UP000431901">
    <property type="component" value="Unassembled WGS sequence"/>
</dbReference>
<keyword evidence="5" id="KW-1185">Reference proteome</keyword>
<organism evidence="4 5">
    <name type="scientific">Actinomadura rayongensis</name>
    <dbReference type="NCBI Taxonomy" id="1429076"/>
    <lineage>
        <taxon>Bacteria</taxon>
        <taxon>Bacillati</taxon>
        <taxon>Actinomycetota</taxon>
        <taxon>Actinomycetes</taxon>
        <taxon>Streptosporangiales</taxon>
        <taxon>Thermomonosporaceae</taxon>
        <taxon>Actinomadura</taxon>
    </lineage>
</organism>
<dbReference type="SMART" id="SM00823">
    <property type="entry name" value="PKS_PP"/>
    <property type="match status" value="1"/>
</dbReference>
<keyword evidence="2" id="KW-0597">Phosphoprotein</keyword>
<dbReference type="EMBL" id="WUTW01000001">
    <property type="protein sequence ID" value="MXQ63020.1"/>
    <property type="molecule type" value="Genomic_DNA"/>
</dbReference>
<evidence type="ECO:0000313" key="4">
    <source>
        <dbReference type="EMBL" id="MXQ63020.1"/>
    </source>
</evidence>
<sequence>MEQQEFTLADLARILLDAAGAVEGAAFDEGIVDAELEQLGYDSLAILETGSRIEREYGITLDDGVLVDARTPRAVIEVVNAHLAARAA</sequence>
<dbReference type="InterPro" id="IPR036736">
    <property type="entry name" value="ACP-like_sf"/>
</dbReference>
<name>A0A6I4W2S9_9ACTN</name>
<dbReference type="Gene3D" id="1.10.1200.10">
    <property type="entry name" value="ACP-like"/>
    <property type="match status" value="1"/>
</dbReference>